<dbReference type="VEuPathDB" id="FungiDB:I302_08464"/>
<evidence type="ECO:0000313" key="4">
    <source>
        <dbReference type="Proteomes" id="UP000092730"/>
    </source>
</evidence>
<dbReference type="EMBL" id="CP144543">
    <property type="protein sequence ID" value="WVW83158.1"/>
    <property type="molecule type" value="Genomic_DNA"/>
</dbReference>
<dbReference type="RefSeq" id="XP_019042757.1">
    <property type="nucleotide sequence ID" value="XM_019195044.1"/>
</dbReference>
<accession>A0A1B9FSD6</accession>
<keyword evidence="4" id="KW-1185">Reference proteome</keyword>
<dbReference type="CDD" id="cd03441">
    <property type="entry name" value="R_hydratase_like"/>
    <property type="match status" value="1"/>
</dbReference>
<feature type="domain" description="MaoC-like" evidence="1">
    <location>
        <begin position="252"/>
        <end position="296"/>
    </location>
</feature>
<reference evidence="3" key="4">
    <citation type="submission" date="2024-02" db="EMBL/GenBank/DDBJ databases">
        <title>Comparative genomics of Cryptococcus and Kwoniella reveals pathogenesis evolution and contrasting modes of karyotype evolution via chromosome fusion or intercentromeric recombination.</title>
        <authorList>
            <person name="Coelho M.A."/>
            <person name="David-Palma M."/>
            <person name="Shea T."/>
            <person name="Bowers K."/>
            <person name="McGinley-Smith S."/>
            <person name="Mohammad A.W."/>
            <person name="Gnirke A."/>
            <person name="Yurkov A.M."/>
            <person name="Nowrousian M."/>
            <person name="Sun S."/>
            <person name="Cuomo C.A."/>
            <person name="Heitman J."/>
        </authorList>
    </citation>
    <scope>NUCLEOTIDE SEQUENCE</scope>
    <source>
        <strain evidence="3">CBS 10118</strain>
    </source>
</reference>
<reference evidence="2" key="1">
    <citation type="submission" date="2013-07" db="EMBL/GenBank/DDBJ databases">
        <title>The Genome Sequence of Cryptococcus bestiolae CBS10118.</title>
        <authorList>
            <consortium name="The Broad Institute Genome Sequencing Platform"/>
            <person name="Cuomo C."/>
            <person name="Litvintseva A."/>
            <person name="Chen Y."/>
            <person name="Heitman J."/>
            <person name="Sun S."/>
            <person name="Springer D."/>
            <person name="Dromer F."/>
            <person name="Young S.K."/>
            <person name="Zeng Q."/>
            <person name="Gargeya S."/>
            <person name="Fitzgerald M."/>
            <person name="Abouelleil A."/>
            <person name="Alvarado L."/>
            <person name="Berlin A.M."/>
            <person name="Chapman S.B."/>
            <person name="Dewar J."/>
            <person name="Goldberg J."/>
            <person name="Griggs A."/>
            <person name="Gujja S."/>
            <person name="Hansen M."/>
            <person name="Howarth C."/>
            <person name="Imamovic A."/>
            <person name="Larimer J."/>
            <person name="McCowan C."/>
            <person name="Murphy C."/>
            <person name="Pearson M."/>
            <person name="Priest M."/>
            <person name="Roberts A."/>
            <person name="Saif S."/>
            <person name="Shea T."/>
            <person name="Sykes S."/>
            <person name="Wortman J."/>
            <person name="Nusbaum C."/>
            <person name="Birren B."/>
        </authorList>
    </citation>
    <scope>NUCLEOTIDE SEQUENCE [LARGE SCALE GENOMIC DNA]</scope>
    <source>
        <strain evidence="2">CBS 10118</strain>
    </source>
</reference>
<dbReference type="InterPro" id="IPR029069">
    <property type="entry name" value="HotDog_dom_sf"/>
</dbReference>
<dbReference type="KEGG" id="kbi:30212863"/>
<dbReference type="InterPro" id="IPR002539">
    <property type="entry name" value="MaoC-like_dom"/>
</dbReference>
<dbReference type="Pfam" id="PF01575">
    <property type="entry name" value="MaoC_dehydratas"/>
    <property type="match status" value="1"/>
</dbReference>
<sequence length="361" mass="40436">MILLLITTTSITFLLYLYHLTLRALTPLLTESSETKLDFPTRELSGTRVTVLLLYHIARSTLRRIGIGSPLSVNHDGTQHTLDKVDSSLSMPFLITSSDIQTYIQCISATPITHDQILSNPYHLQLLLSALTEPSMLLLLSKVNCPIDPVGSVNVRNRFELLDPSLCQKSLEDSIQGKKVDLVARSRLDKDVKKVKRGWEFTIIVELLFKGEAIYRQEFTSLQFHKHPVPPGVHNRSQDIAVEPIGEFSIGEKEPSTWAKLSKDYNPIHTSDIAARLLGFRKKIAHGNHVVAKAIYESSDKLRAMEVGKGKKIWMEVELKRPITIPSELEIKVSDGGSEKGKQYMEIWLNGKVATSVTCGI</sequence>
<evidence type="ECO:0000313" key="2">
    <source>
        <dbReference type="EMBL" id="OCF21687.1"/>
    </source>
</evidence>
<protein>
    <recommendedName>
        <fullName evidence="1">MaoC-like domain-containing protein</fullName>
    </recommendedName>
</protein>
<organism evidence="2">
    <name type="scientific">Kwoniella bestiolae CBS 10118</name>
    <dbReference type="NCBI Taxonomy" id="1296100"/>
    <lineage>
        <taxon>Eukaryota</taxon>
        <taxon>Fungi</taxon>
        <taxon>Dikarya</taxon>
        <taxon>Basidiomycota</taxon>
        <taxon>Agaricomycotina</taxon>
        <taxon>Tremellomycetes</taxon>
        <taxon>Tremellales</taxon>
        <taxon>Cryptococcaceae</taxon>
        <taxon>Kwoniella</taxon>
    </lineage>
</organism>
<dbReference type="OrthoDB" id="533830at2759"/>
<dbReference type="AlphaFoldDB" id="A0A1B9FSD6"/>
<dbReference type="GeneID" id="30212863"/>
<dbReference type="Gene3D" id="3.10.129.10">
    <property type="entry name" value="Hotdog Thioesterase"/>
    <property type="match status" value="1"/>
</dbReference>
<reference evidence="3" key="2">
    <citation type="submission" date="2013-07" db="EMBL/GenBank/DDBJ databases">
        <authorList>
            <consortium name="The Broad Institute Genome Sequencing Platform"/>
            <person name="Cuomo C."/>
            <person name="Litvintseva A."/>
            <person name="Chen Y."/>
            <person name="Heitman J."/>
            <person name="Sun S."/>
            <person name="Springer D."/>
            <person name="Dromer F."/>
            <person name="Young S.K."/>
            <person name="Zeng Q."/>
            <person name="Gargeya S."/>
            <person name="Fitzgerald M."/>
            <person name="Abouelleil A."/>
            <person name="Alvarado L."/>
            <person name="Berlin A.M."/>
            <person name="Chapman S.B."/>
            <person name="Dewar J."/>
            <person name="Goldberg J."/>
            <person name="Griggs A."/>
            <person name="Gujja S."/>
            <person name="Hansen M."/>
            <person name="Howarth C."/>
            <person name="Imamovic A."/>
            <person name="Larimer J."/>
            <person name="McCowan C."/>
            <person name="Murphy C."/>
            <person name="Pearson M."/>
            <person name="Priest M."/>
            <person name="Roberts A."/>
            <person name="Saif S."/>
            <person name="Shea T."/>
            <person name="Sykes S."/>
            <person name="Wortman J."/>
            <person name="Nusbaum C."/>
            <person name="Birren B."/>
        </authorList>
    </citation>
    <scope>NUCLEOTIDE SEQUENCE</scope>
    <source>
        <strain evidence="3">CBS 10118</strain>
    </source>
</reference>
<dbReference type="SUPFAM" id="SSF54637">
    <property type="entry name" value="Thioesterase/thiol ester dehydrase-isomerase"/>
    <property type="match status" value="1"/>
</dbReference>
<proteinExistence type="predicted"/>
<evidence type="ECO:0000259" key="1">
    <source>
        <dbReference type="Pfam" id="PF01575"/>
    </source>
</evidence>
<reference evidence="2" key="3">
    <citation type="submission" date="2014-01" db="EMBL/GenBank/DDBJ databases">
        <title>Evolution of pathogenesis and genome organization in the Tremellales.</title>
        <authorList>
            <person name="Cuomo C."/>
            <person name="Litvintseva A."/>
            <person name="Heitman J."/>
            <person name="Chen Y."/>
            <person name="Sun S."/>
            <person name="Springer D."/>
            <person name="Dromer F."/>
            <person name="Young S."/>
            <person name="Zeng Q."/>
            <person name="Chapman S."/>
            <person name="Gujja S."/>
            <person name="Saif S."/>
            <person name="Birren B."/>
        </authorList>
    </citation>
    <scope>NUCLEOTIDE SEQUENCE</scope>
    <source>
        <strain evidence="2">CBS 10118</strain>
    </source>
</reference>
<gene>
    <name evidence="2" type="ORF">I302_08464</name>
    <name evidence="3" type="ORF">I302_105176</name>
</gene>
<dbReference type="PANTHER" id="PTHR43841">
    <property type="entry name" value="3-HYDROXYACYL-THIOESTER DEHYDRATASE HTDX-RELATED"/>
    <property type="match status" value="1"/>
</dbReference>
<dbReference type="PANTHER" id="PTHR43841:SF1">
    <property type="entry name" value="3-HYDROXYACYL-THIOESTER DEHYDRATASE X"/>
    <property type="match status" value="1"/>
</dbReference>
<dbReference type="Proteomes" id="UP000092730">
    <property type="component" value="Chromosome 3"/>
</dbReference>
<evidence type="ECO:0000313" key="3">
    <source>
        <dbReference type="EMBL" id="WVW83158.1"/>
    </source>
</evidence>
<dbReference type="STRING" id="1296100.A0A1B9FSD6"/>
<dbReference type="EMBL" id="KI894026">
    <property type="protein sequence ID" value="OCF21687.1"/>
    <property type="molecule type" value="Genomic_DNA"/>
</dbReference>
<name>A0A1B9FSD6_9TREE</name>